<dbReference type="HOGENOM" id="CLU_3164696_0_0_9"/>
<accession>U5LC66</accession>
<evidence type="ECO:0000313" key="1">
    <source>
        <dbReference type="EMBL" id="AGX05439.1"/>
    </source>
</evidence>
<proteinExistence type="predicted"/>
<protein>
    <submittedName>
        <fullName evidence="1">Uncharacterized protein</fullName>
    </submittedName>
</protein>
<dbReference type="STRING" id="1367477.N288_17780"/>
<dbReference type="KEGG" id="bif:N288_17780"/>
<dbReference type="AlphaFoldDB" id="U5LC66"/>
<evidence type="ECO:0000313" key="2">
    <source>
        <dbReference type="Proteomes" id="UP000017805"/>
    </source>
</evidence>
<keyword evidence="2" id="KW-1185">Reference proteome</keyword>
<name>U5LC66_9BACI</name>
<reference evidence="1 2" key="1">
    <citation type="submission" date="2013-07" db="EMBL/GenBank/DDBJ databases">
        <title>Complete genome sequence of Bacillus infantis NRRL B-14911 that has potential to induce cardiac disease by antigenic mimicry.</title>
        <authorList>
            <person name="Massilamany C."/>
            <person name="Smith T.P.L."/>
            <person name="Loy J.D."/>
            <person name="Barletta R."/>
            <person name="Reddy J."/>
        </authorList>
    </citation>
    <scope>NUCLEOTIDE SEQUENCE [LARGE SCALE GENOMIC DNA]</scope>
    <source>
        <strain evidence="1 2">NRRL B-14911</strain>
    </source>
</reference>
<dbReference type="PATRIC" id="fig|1367477.3.peg.3544"/>
<dbReference type="EMBL" id="CP006643">
    <property type="protein sequence ID" value="AGX05439.1"/>
    <property type="molecule type" value="Genomic_DNA"/>
</dbReference>
<dbReference type="Proteomes" id="UP000017805">
    <property type="component" value="Chromosome"/>
</dbReference>
<organism evidence="1 2">
    <name type="scientific">Bacillus infantis NRRL B-14911</name>
    <dbReference type="NCBI Taxonomy" id="1367477"/>
    <lineage>
        <taxon>Bacteria</taxon>
        <taxon>Bacillati</taxon>
        <taxon>Bacillota</taxon>
        <taxon>Bacilli</taxon>
        <taxon>Bacillales</taxon>
        <taxon>Bacillaceae</taxon>
        <taxon>Bacillus</taxon>
    </lineage>
</organism>
<gene>
    <name evidence="1" type="ORF">N288_17780</name>
</gene>
<sequence length="47" mass="5352">MKKAKKKQAEMCGGRRRARGLLFSFVSSKEKSTKTSQMINVYANKVE</sequence>